<keyword evidence="2" id="KW-1185">Reference proteome</keyword>
<organism evidence="1 2">
    <name type="scientific">Bipolaris victoriae (strain FI3)</name>
    <name type="common">Victoria blight of oats agent</name>
    <name type="synonym">Cochliobolus victoriae</name>
    <dbReference type="NCBI Taxonomy" id="930091"/>
    <lineage>
        <taxon>Eukaryota</taxon>
        <taxon>Fungi</taxon>
        <taxon>Dikarya</taxon>
        <taxon>Ascomycota</taxon>
        <taxon>Pezizomycotina</taxon>
        <taxon>Dothideomycetes</taxon>
        <taxon>Pleosporomycetidae</taxon>
        <taxon>Pleosporales</taxon>
        <taxon>Pleosporineae</taxon>
        <taxon>Pleosporaceae</taxon>
        <taxon>Bipolaris</taxon>
    </lineage>
</organism>
<dbReference type="Proteomes" id="UP000054337">
    <property type="component" value="Unassembled WGS sequence"/>
</dbReference>
<feature type="non-terminal residue" evidence="1">
    <location>
        <position position="1"/>
    </location>
</feature>
<accession>W7EP93</accession>
<dbReference type="EMBL" id="KI968709">
    <property type="protein sequence ID" value="EUN29886.1"/>
    <property type="molecule type" value="Genomic_DNA"/>
</dbReference>
<reference evidence="1 2" key="1">
    <citation type="journal article" date="2013" name="PLoS Genet.">
        <title>Comparative genome structure, secondary metabolite, and effector coding capacity across Cochliobolus pathogens.</title>
        <authorList>
            <person name="Condon B.J."/>
            <person name="Leng Y."/>
            <person name="Wu D."/>
            <person name="Bushley K.E."/>
            <person name="Ohm R.A."/>
            <person name="Otillar R."/>
            <person name="Martin J."/>
            <person name="Schackwitz W."/>
            <person name="Grimwood J."/>
            <person name="MohdZainudin N."/>
            <person name="Xue C."/>
            <person name="Wang R."/>
            <person name="Manning V.A."/>
            <person name="Dhillon B."/>
            <person name="Tu Z.J."/>
            <person name="Steffenson B.J."/>
            <person name="Salamov A."/>
            <person name="Sun H."/>
            <person name="Lowry S."/>
            <person name="LaButti K."/>
            <person name="Han J."/>
            <person name="Copeland A."/>
            <person name="Lindquist E."/>
            <person name="Barry K."/>
            <person name="Schmutz J."/>
            <person name="Baker S.E."/>
            <person name="Ciuffetti L.M."/>
            <person name="Grigoriev I.V."/>
            <person name="Zhong S."/>
            <person name="Turgeon B.G."/>
        </authorList>
    </citation>
    <scope>NUCLEOTIDE SEQUENCE [LARGE SCALE GENOMIC DNA]</scope>
    <source>
        <strain evidence="1 2">FI3</strain>
    </source>
</reference>
<proteinExistence type="predicted"/>
<dbReference type="AlphaFoldDB" id="W7EP93"/>
<sequence length="50" mass="5829">SSRSRYPRQRRTMTQIVCGLDEVLIYFNLAAPHLLHSAQTIISKNHRVFC</sequence>
<dbReference type="HOGENOM" id="CLU_3129642_0_0_1"/>
<dbReference type="GeneID" id="26259379"/>
<dbReference type="RefSeq" id="XP_014559493.1">
    <property type="nucleotide sequence ID" value="XM_014704007.1"/>
</dbReference>
<name>W7EP93_BIPV3</name>
<evidence type="ECO:0000313" key="2">
    <source>
        <dbReference type="Proteomes" id="UP000054337"/>
    </source>
</evidence>
<evidence type="ECO:0000313" key="1">
    <source>
        <dbReference type="EMBL" id="EUN29886.1"/>
    </source>
</evidence>
<gene>
    <name evidence="1" type="ORF">COCVIDRAFT_91603</name>
</gene>
<protein>
    <submittedName>
        <fullName evidence="1">Uncharacterized protein</fullName>
    </submittedName>
</protein>